<evidence type="ECO:0000313" key="3">
    <source>
        <dbReference type="Proteomes" id="UP001146120"/>
    </source>
</evidence>
<dbReference type="InterPro" id="IPR042655">
    <property type="entry name" value="LRC72"/>
</dbReference>
<evidence type="ECO:0000313" key="2">
    <source>
        <dbReference type="EMBL" id="DBA00837.1"/>
    </source>
</evidence>
<dbReference type="AlphaFoldDB" id="A0AAV2Z5W3"/>
<dbReference type="PROSITE" id="PS51450">
    <property type="entry name" value="LRR"/>
    <property type="match status" value="1"/>
</dbReference>
<keyword evidence="3" id="KW-1185">Reference proteome</keyword>
<comment type="caution">
    <text evidence="2">The sequence shown here is derived from an EMBL/GenBank/DDBJ whole genome shotgun (WGS) entry which is preliminary data.</text>
</comment>
<evidence type="ECO:0000256" key="1">
    <source>
        <dbReference type="SAM" id="MobiDB-lite"/>
    </source>
</evidence>
<dbReference type="InterPro" id="IPR001611">
    <property type="entry name" value="Leu-rich_rpt"/>
</dbReference>
<name>A0AAV2Z5W3_9STRA</name>
<feature type="region of interest" description="Disordered" evidence="1">
    <location>
        <begin position="411"/>
        <end position="444"/>
    </location>
</feature>
<feature type="non-terminal residue" evidence="2">
    <location>
        <position position="1"/>
    </location>
</feature>
<dbReference type="Gene3D" id="3.80.10.10">
    <property type="entry name" value="Ribonuclease Inhibitor"/>
    <property type="match status" value="1"/>
</dbReference>
<reference evidence="2" key="1">
    <citation type="submission" date="2022-11" db="EMBL/GenBank/DDBJ databases">
        <authorList>
            <person name="Morgan W.R."/>
            <person name="Tartar A."/>
        </authorList>
    </citation>
    <scope>NUCLEOTIDE SEQUENCE</scope>
    <source>
        <strain evidence="2">ARSEF 373</strain>
    </source>
</reference>
<sequence length="513" mass="58103">WLRLLGSVCTSRIMRISNPHAELPIKNHKYVKSCTELYLANRQIEQLAGFESFVNLEVLWINQNQIARLDGLDTCVRMKHLHAQNNKIRSLESSSIRCFKFLKELHLQSNKLEDLHATLAVLAKLHHLETLDLFANPLAEEENYRLHVVQAIPTLLVFDRHVVTDEERAQAARLRVVSPRDRRRANHKELVAGAPPQEFSGTVKMLFKEVDAYKRELKARERAEAEKEFLDLSKAQQTFGGSTRPLRTLTTGASRVPNLDDWEIAQLKQKFQSLEEKPNSGINRDDLRVLLEYLGGRGFAVSCDGQRIEILAMEANASNQSIETVTTTLFPNDTKVVWRMFAQNLESRRLLCALMPPQELRQRAEAFFEKARQQQRRLQAIPEGDAKREPLLKEIHAFSQKACHLQALAESTTTSNNQQGTRSSAISDRGLSAGGVGTVTTSSTSGPKTRYFITAYSRDAALTSKFHELKEQSAQVTTDVAAKYRLQGKEYTKYLMKQSASTSTKLSKRNVAM</sequence>
<dbReference type="SMART" id="SM00365">
    <property type="entry name" value="LRR_SD22"/>
    <property type="match status" value="2"/>
</dbReference>
<proteinExistence type="predicted"/>
<reference evidence="2" key="2">
    <citation type="journal article" date="2023" name="Microbiol Resour">
        <title>Decontamination and Annotation of the Draft Genome Sequence of the Oomycete Lagenidium giganteum ARSEF 373.</title>
        <authorList>
            <person name="Morgan W.R."/>
            <person name="Tartar A."/>
        </authorList>
    </citation>
    <scope>NUCLEOTIDE SEQUENCE</scope>
    <source>
        <strain evidence="2">ARSEF 373</strain>
    </source>
</reference>
<dbReference type="PANTHER" id="PTHR46759:SF1">
    <property type="entry name" value="LEUCINE-RICH REPEAT-CONTAINING PROTEIN 72"/>
    <property type="match status" value="1"/>
</dbReference>
<dbReference type="Pfam" id="PF14580">
    <property type="entry name" value="LRR_9"/>
    <property type="match status" value="1"/>
</dbReference>
<dbReference type="Proteomes" id="UP001146120">
    <property type="component" value="Unassembled WGS sequence"/>
</dbReference>
<dbReference type="PANTHER" id="PTHR46759">
    <property type="entry name" value="LEUCINE-RICH REPEAT-CONTAINING PROTEIN 72"/>
    <property type="match status" value="1"/>
</dbReference>
<gene>
    <name evidence="2" type="ORF">N0F65_008480</name>
</gene>
<organism evidence="2 3">
    <name type="scientific">Lagenidium giganteum</name>
    <dbReference type="NCBI Taxonomy" id="4803"/>
    <lineage>
        <taxon>Eukaryota</taxon>
        <taxon>Sar</taxon>
        <taxon>Stramenopiles</taxon>
        <taxon>Oomycota</taxon>
        <taxon>Peronosporomycetes</taxon>
        <taxon>Pythiales</taxon>
        <taxon>Pythiaceae</taxon>
    </lineage>
</organism>
<dbReference type="SUPFAM" id="SSF52058">
    <property type="entry name" value="L domain-like"/>
    <property type="match status" value="1"/>
</dbReference>
<feature type="compositionally biased region" description="Polar residues" evidence="1">
    <location>
        <begin position="411"/>
        <end position="426"/>
    </location>
</feature>
<accession>A0AAV2Z5W3</accession>
<protein>
    <submittedName>
        <fullName evidence="2">Uncharacterized protein</fullName>
    </submittedName>
</protein>
<dbReference type="EMBL" id="DAKRPA010000057">
    <property type="protein sequence ID" value="DBA00837.1"/>
    <property type="molecule type" value="Genomic_DNA"/>
</dbReference>
<dbReference type="InterPro" id="IPR032675">
    <property type="entry name" value="LRR_dom_sf"/>
</dbReference>